<gene>
    <name evidence="1" type="ORF">BT96DRAFT_325146</name>
</gene>
<evidence type="ECO:0000313" key="1">
    <source>
        <dbReference type="EMBL" id="KAE9405488.1"/>
    </source>
</evidence>
<dbReference type="AlphaFoldDB" id="A0A6A4I7W8"/>
<protein>
    <submittedName>
        <fullName evidence="1">Uncharacterized protein</fullName>
    </submittedName>
</protein>
<proteinExistence type="predicted"/>
<keyword evidence="2" id="KW-1185">Reference proteome</keyword>
<dbReference type="EMBL" id="ML769408">
    <property type="protein sequence ID" value="KAE9405488.1"/>
    <property type="molecule type" value="Genomic_DNA"/>
</dbReference>
<organism evidence="1 2">
    <name type="scientific">Gymnopus androsaceus JB14</name>
    <dbReference type="NCBI Taxonomy" id="1447944"/>
    <lineage>
        <taxon>Eukaryota</taxon>
        <taxon>Fungi</taxon>
        <taxon>Dikarya</taxon>
        <taxon>Basidiomycota</taxon>
        <taxon>Agaricomycotina</taxon>
        <taxon>Agaricomycetes</taxon>
        <taxon>Agaricomycetidae</taxon>
        <taxon>Agaricales</taxon>
        <taxon>Marasmiineae</taxon>
        <taxon>Omphalotaceae</taxon>
        <taxon>Gymnopus</taxon>
    </lineage>
</organism>
<sequence>MPKALVKMEELTSRYIWHQFVLRGVESQVRPIPVCLPPSTPFLALSQNVPPVDLERDAMTELTSNTDDAVLRDPFGHLNDEDDGDDEIVWDPNPSAPADPSPVLAARVANIHVSSPSSGRYRTHFSQSRRPHLPSCLHRLCIQIYILLFIRTPASLLFSCSQTTAEDLLKGFMDLGRPSR</sequence>
<name>A0A6A4I7W8_9AGAR</name>
<evidence type="ECO:0000313" key="2">
    <source>
        <dbReference type="Proteomes" id="UP000799118"/>
    </source>
</evidence>
<reference evidence="1" key="1">
    <citation type="journal article" date="2019" name="Environ. Microbiol.">
        <title>Fungal ecological strategies reflected in gene transcription - a case study of two litter decomposers.</title>
        <authorList>
            <person name="Barbi F."/>
            <person name="Kohler A."/>
            <person name="Barry K."/>
            <person name="Baskaran P."/>
            <person name="Daum C."/>
            <person name="Fauchery L."/>
            <person name="Ihrmark K."/>
            <person name="Kuo A."/>
            <person name="LaButti K."/>
            <person name="Lipzen A."/>
            <person name="Morin E."/>
            <person name="Grigoriev I.V."/>
            <person name="Henrissat B."/>
            <person name="Lindahl B."/>
            <person name="Martin F."/>
        </authorList>
    </citation>
    <scope>NUCLEOTIDE SEQUENCE</scope>
    <source>
        <strain evidence="1">JB14</strain>
    </source>
</reference>
<dbReference type="Proteomes" id="UP000799118">
    <property type="component" value="Unassembled WGS sequence"/>
</dbReference>
<accession>A0A6A4I7W8</accession>